<proteinExistence type="predicted"/>
<feature type="compositionally biased region" description="Basic and acidic residues" evidence="1">
    <location>
        <begin position="57"/>
        <end position="73"/>
    </location>
</feature>
<dbReference type="PANTHER" id="PTHR12957">
    <property type="entry name" value="DEAD/H BOX POLYPEPTIDE 26/DICE1-RELATED"/>
    <property type="match status" value="1"/>
</dbReference>
<name>A0AAU9YYK7_PHORO</name>
<dbReference type="Pfam" id="PF15300">
    <property type="entry name" value="INT_SG_DDX_CT_C"/>
    <property type="match status" value="1"/>
</dbReference>
<dbReference type="InterPro" id="IPR029307">
    <property type="entry name" value="INT_SG_DDX_CT_C"/>
</dbReference>
<feature type="compositionally biased region" description="Low complexity" evidence="1">
    <location>
        <begin position="106"/>
        <end position="128"/>
    </location>
</feature>
<comment type="caution">
    <text evidence="3">The sequence shown here is derived from an EMBL/GenBank/DDBJ whole genome shotgun (WGS) entry which is preliminary data.</text>
</comment>
<dbReference type="GO" id="GO:0034472">
    <property type="term" value="P:snRNA 3'-end processing"/>
    <property type="evidence" value="ECO:0007669"/>
    <property type="project" value="TreeGrafter"/>
</dbReference>
<sequence>MLKRKVNPVAEGEAIAPPPKKRYRMDTVSNKSLEAATEAKGEGATVIQKAQVGTTEGESKSPKVYAKECDPKQPKPVAGEAILPSPRGSLPDNSLQRKGDDGTVAGGSVSSDNSASTANAPATPPSEAGPHAAPLNPTVTNYEIKNALMTEIRRYGRQYARIFKLLEEVQGPLEVRKQFVEFTIKEAARFKRRHLIRYLEDILEKLKSESSLKNNDPNPST</sequence>
<dbReference type="InterPro" id="IPR051113">
    <property type="entry name" value="Integrator_subunit6"/>
</dbReference>
<evidence type="ECO:0000313" key="3">
    <source>
        <dbReference type="EMBL" id="CAH6780306.1"/>
    </source>
</evidence>
<feature type="domain" description="INTS6/SAGE1/DDX26B/CT45 C-terminal" evidence="2">
    <location>
        <begin position="140"/>
        <end position="200"/>
    </location>
</feature>
<feature type="compositionally biased region" description="Low complexity" evidence="1">
    <location>
        <begin position="34"/>
        <end position="45"/>
    </location>
</feature>
<gene>
    <name evidence="3" type="primary">Gm648</name>
    <name evidence="3" type="ORF">PHOROB_LOCUS3699</name>
</gene>
<evidence type="ECO:0000256" key="1">
    <source>
        <dbReference type="SAM" id="MobiDB-lite"/>
    </source>
</evidence>
<protein>
    <submittedName>
        <fullName evidence="3">Gm648 protein</fullName>
    </submittedName>
</protein>
<dbReference type="AlphaFoldDB" id="A0AAU9YYK7"/>
<organism evidence="3 4">
    <name type="scientific">Phodopus roborovskii</name>
    <name type="common">Roborovski's desert hamster</name>
    <name type="synonym">Cricetulus roborovskii</name>
    <dbReference type="NCBI Taxonomy" id="109678"/>
    <lineage>
        <taxon>Eukaryota</taxon>
        <taxon>Metazoa</taxon>
        <taxon>Chordata</taxon>
        <taxon>Craniata</taxon>
        <taxon>Vertebrata</taxon>
        <taxon>Euteleostomi</taxon>
        <taxon>Mammalia</taxon>
        <taxon>Eutheria</taxon>
        <taxon>Euarchontoglires</taxon>
        <taxon>Glires</taxon>
        <taxon>Rodentia</taxon>
        <taxon>Myomorpha</taxon>
        <taxon>Muroidea</taxon>
        <taxon>Cricetidae</taxon>
        <taxon>Cricetinae</taxon>
        <taxon>Phodopus</taxon>
    </lineage>
</organism>
<accession>A0AAU9YYK7</accession>
<keyword evidence="4" id="KW-1185">Reference proteome</keyword>
<evidence type="ECO:0000259" key="2">
    <source>
        <dbReference type="Pfam" id="PF15300"/>
    </source>
</evidence>
<feature type="region of interest" description="Disordered" evidence="1">
    <location>
        <begin position="1"/>
        <end position="137"/>
    </location>
</feature>
<dbReference type="EMBL" id="CALSGD010000928">
    <property type="protein sequence ID" value="CAH6780306.1"/>
    <property type="molecule type" value="Genomic_DNA"/>
</dbReference>
<dbReference type="Proteomes" id="UP001152836">
    <property type="component" value="Unassembled WGS sequence"/>
</dbReference>
<dbReference type="PANTHER" id="PTHR12957:SF36">
    <property type="entry name" value="SAGE1-LIKE PROTEIN-RELATED"/>
    <property type="match status" value="1"/>
</dbReference>
<reference evidence="3" key="1">
    <citation type="submission" date="2022-06" db="EMBL/GenBank/DDBJ databases">
        <authorList>
            <person name="Andreotti S."/>
            <person name="Wyler E."/>
        </authorList>
    </citation>
    <scope>NUCLEOTIDE SEQUENCE</scope>
</reference>
<evidence type="ECO:0000313" key="4">
    <source>
        <dbReference type="Proteomes" id="UP001152836"/>
    </source>
</evidence>
<dbReference type="GO" id="GO:0032039">
    <property type="term" value="C:integrator complex"/>
    <property type="evidence" value="ECO:0007669"/>
    <property type="project" value="TreeGrafter"/>
</dbReference>